<reference evidence="3 4" key="1">
    <citation type="journal article" date="2011" name="Microbiology">
        <title>The Pseudomonas aeruginosa generalized transducing phage phiPA3 is a new member of the phiKZ-like group of 'jumbo' phages, and infects model laboratory strains and clinical isolates from cystic fibrosis patients.</title>
        <authorList>
            <person name="Monson R."/>
            <person name="Foulds I."/>
            <person name="Foweraker J."/>
            <person name="Welch M."/>
            <person name="Salmond G.P."/>
        </authorList>
    </citation>
    <scope>NUCLEOTIDE SEQUENCE [LARGE SCALE GENOMIC DNA]</scope>
</reference>
<dbReference type="RefSeq" id="YP_009217292.1">
    <property type="nucleotide sequence ID" value="NC_028999.1"/>
</dbReference>
<dbReference type="InterPro" id="IPR023346">
    <property type="entry name" value="Lysozyme-like_dom_sf"/>
</dbReference>
<feature type="domain" description="Transglycosylase SLT" evidence="2">
    <location>
        <begin position="1945"/>
        <end position="2033"/>
    </location>
</feature>
<evidence type="ECO:0000256" key="1">
    <source>
        <dbReference type="SAM" id="MobiDB-lite"/>
    </source>
</evidence>
<feature type="region of interest" description="Disordered" evidence="1">
    <location>
        <begin position="2113"/>
        <end position="2151"/>
    </location>
</feature>
<dbReference type="PANTHER" id="PTHR47372">
    <property type="entry name" value="DAUER UP-REGULATED-RELATED"/>
    <property type="match status" value="1"/>
</dbReference>
<sequence>MASKKTTLPKPKGINPQGSIVQLDLDDFDDLFDEDFGLPKKNSPYTDFKSGLKSGFLDKFKTTTVLKNFLRHAAPDGFNRLFGVYDDLVTSAKDIKDSVERTNAADLDYLGRKAKSYLPYLEKHIPNTLYKSMDEGLSRKLEQYNYEMEAGRDQIAIRKRAQQAADENEIKAALDQNTLVSKENFQRSEQGIIKRAAMEKAERNIRDKISAGRFDFTSRAMSMAVDSLTRISAYHEQVSYGMQRKSLELQFRSYLGIRDLVRLTEANMELQDRAFQALVRNTGIPEHKKAGMGSGLLGFGDGRGNASFAKALAGAAFSTLPGFMGNWGGQVEDRVKKSLSGRLADIVSAARMGEGAGSFWDQRYNLAGMMAGEFGSDVINDHIAPWLGSKLRPGATRLAQRFGGRHNQLNYTLDNIPAFLQEFVNNSQNQYGWKGTVRDMIAPFIPQFSLKDRLDNGTYQTIDQQTAFNQLTQRSITEVIPGLLSRAVQELRMIRTGRNDVEREVFDITTGKFTVEKTAQDNVMHRVIPKTAIRNTSGMINDALNNLDQEGQLSPAARKALSERLLRDASTNRRFDPNAYIRAGGYADGLSPDVTNELSQFFRGKFQFDDKGKMTDTAANHQLRDEWSRAFLDIRSVSRDPIKEIHRLVNAGHTESLRMLGIIVTEQGQDKINYNRVWEILRSGVSDNNPYAGGPMPDPEQTGTPGDKGFVGPAYPGAAKAGALNAMVRFRRKYAPEEQRARDEWNKFANNMRGRYGSAADQIREAGGFGDWTNSMYGRYSPKVSGMATDVVERAKAFAERHKPGAVDSMMSRAKALAGNFFPNGLSAGGVLDAAMGYGKSAYSQAMSQMPGMNDAAGSYVQEGMNKIMDLYSKFDPKVPLIKGTDFIQGKLIDLNTKKVITKPSDITGAVINMAGMTVLTAQEAANGLFDITGQMVIKTLTNNGDISNAVSKNTGGMGAAANDAENPNEEKDLEEQDWCIDGDPDPIITSRGLKNGSYFDSVTGDVVTKLNEVKGDILDKFGNIVATAKELAVGLISRKTGKRWRLKKGPKAILNIMGKLGKFGNMTAHQAAWGMIKFGAKAALGIASKAFNFVVETQNAYLPDSDDPVFERRKCHNGEYFDEKGNVIENFADVYGQIYDAKGEPILPLEQFKDLINYDGTKHILAKNKKLIRRTLNRGIRALRKKYVNMSKRYWKWLGRTSAKLAPKVGRKLLGGFASAGGAIMNRLVERVPYEDFETTDQVLLGQILETLRGTQEQQVREGSWQDQAAKKAEAAERESLFGSLGGRKGEGDQEKAQNIFMRGLTKGLQSVFSKITGKDADEDSGIMDLILGGGKKGGGKGRLGGMLARAAPYAAAGAATAVGTAITAKKFNDQGFDGKESGLLTALSATAPGKLMTDWIIAPTMLKFKNVDKLTKPFILLRMAQYGITDLDQQSKIFTLEQEFEKSATRGERSDISMEAVGAKRVFEILDIKPDDKARIKAMADWLQLRFRPIFNAYLNALHSVDKDNINVTEMDDKLPNELKGAVLEKVKFPMLGDTPYQYRMSPFDPEGKLEDTTADITERFEKYTKMFAGVKALALANKNKVARDKAMAGEAASTVQDAAKKAVDTAVKGSPLSMVAPGVPSPLAPVDPKSKMQLKTALGGTAVITGVGKLGSSLTGLQAIRMRAYGLQTMAYSDVQALLSLEARFVEGLKISNGEANYTGDTEDLIQTTAPLFGKDPSDGSKDRVGYVNWLLYRFAPAFRAYMLASSQFAPSANLNGLESKLKPGDKVTVANAVLGAADGGNSVWKQASIFEIKGDPEDLKKLAEADLEHLKQEAEKDIAASPTQSAGSQAAGKAAADAGGSFADKAVSSIKNAWEKTKDTAATAWQNTKNAVSAGVDNVMDMKDAATYRMGLAGEVKATGNTYGSLAQGNGGQWEQIPMPKQNKSAAAARETLSVVAQMVGVPVELLMIFCAIESSFDWNARAGTSNASGWFQFINSTWDGMIKKYSAKYGLPADTPQRSLRMDPRINALMGAEFVKENFTILQNALGRAPTDVDLYVAHFMGPYGAKKFLMKDQNSIGAAVFPKEAAANRTIFYKNKGTGPARTLGEIYQTFESLVARFRKMAGGTGSDVKMPQQPGEEKSSQELAEEQSKQAAKSGSAAISAWDVDTSDNASDAAVARSEAYLANQGKPQVPVLPGITPMSTAPVPAGTTSPDGTQTGATPSADSGVSVAAAGTNARVEAAQQQNTIRQHEIRQSQQVQQKAIDVQGEQLAILIQIRDHLAILVAAAQSKGSIEQQQVQTGSAGGGNNMTSTQRTSRPALDRPSPLKLQ</sequence>
<organismHost>
    <name type="scientific">Pseudomonas aeruginosa</name>
    <dbReference type="NCBI Taxonomy" id="287"/>
</organismHost>
<feature type="compositionally biased region" description="Low complexity" evidence="1">
    <location>
        <begin position="2140"/>
        <end position="2151"/>
    </location>
</feature>
<feature type="region of interest" description="Disordered" evidence="1">
    <location>
        <begin position="2179"/>
        <end position="2216"/>
    </location>
</feature>
<feature type="compositionally biased region" description="Polar residues" evidence="1">
    <location>
        <begin position="2198"/>
        <end position="2210"/>
    </location>
</feature>
<dbReference type="Pfam" id="PF01464">
    <property type="entry name" value="SLT"/>
    <property type="match status" value="1"/>
</dbReference>
<keyword evidence="4" id="KW-1185">Reference proteome</keyword>
<dbReference type="KEGG" id="vg:26643741"/>
<dbReference type="InterPro" id="IPR008258">
    <property type="entry name" value="Transglycosylase_SLT_dom_1"/>
</dbReference>
<dbReference type="GeneID" id="26643741"/>
<protein>
    <submittedName>
        <fullName evidence="3">Tail fibre protein</fullName>
    </submittedName>
</protein>
<evidence type="ECO:0000259" key="2">
    <source>
        <dbReference type="Pfam" id="PF01464"/>
    </source>
</evidence>
<accession>F8SJ56</accession>
<feature type="compositionally biased region" description="Polar residues" evidence="1">
    <location>
        <begin position="2281"/>
        <end position="2291"/>
    </location>
</feature>
<evidence type="ECO:0000313" key="3">
    <source>
        <dbReference type="EMBL" id="AEH03636.1"/>
    </source>
</evidence>
<dbReference type="PANTHER" id="PTHR47372:SF11">
    <property type="entry name" value="RE19971P"/>
    <property type="match status" value="1"/>
</dbReference>
<feature type="region of interest" description="Disordered" evidence="1">
    <location>
        <begin position="2281"/>
        <end position="2319"/>
    </location>
</feature>
<dbReference type="Proteomes" id="UP000008388">
    <property type="component" value="Segment"/>
</dbReference>
<name>F8SJ56_BPPA3</name>
<proteinExistence type="predicted"/>
<dbReference type="SUPFAM" id="SSF53955">
    <property type="entry name" value="Lysozyme-like"/>
    <property type="match status" value="1"/>
</dbReference>
<organism evidence="3 4">
    <name type="scientific">Pseudomonas phage PhiPA3</name>
    <name type="common">Pseudomonas aeruginosa phage PhiPA3</name>
    <dbReference type="NCBI Taxonomy" id="998086"/>
    <lineage>
        <taxon>Viruses</taxon>
        <taxon>Duplodnaviria</taxon>
        <taxon>Heunggongvirae</taxon>
        <taxon>Uroviricota</taxon>
        <taxon>Caudoviricetes</taxon>
        <taxon>Chimalliviridae</taxon>
        <taxon>Miltoncavirus</taxon>
        <taxon>Miltoncavirus PhiPA3</taxon>
    </lineage>
</organism>
<evidence type="ECO:0000313" key="4">
    <source>
        <dbReference type="Proteomes" id="UP000008388"/>
    </source>
</evidence>
<dbReference type="Gene3D" id="1.10.530.10">
    <property type="match status" value="1"/>
</dbReference>
<dbReference type="EMBL" id="HQ630627">
    <property type="protein sequence ID" value="AEH03636.1"/>
    <property type="molecule type" value="Genomic_DNA"/>
</dbReference>
<gene>
    <name evidence="3" type="primary">213</name>
</gene>